<organism evidence="1 2">
    <name type="scientific">Rhizobium mongolense</name>
    <dbReference type="NCBI Taxonomy" id="57676"/>
    <lineage>
        <taxon>Bacteria</taxon>
        <taxon>Pseudomonadati</taxon>
        <taxon>Pseudomonadota</taxon>
        <taxon>Alphaproteobacteria</taxon>
        <taxon>Hyphomicrobiales</taxon>
        <taxon>Rhizobiaceae</taxon>
        <taxon>Rhizobium/Agrobacterium group</taxon>
        <taxon>Rhizobium</taxon>
    </lineage>
</organism>
<comment type="caution">
    <text evidence="1">The sequence shown here is derived from an EMBL/GenBank/DDBJ whole genome shotgun (WGS) entry which is preliminary data.</text>
</comment>
<accession>A0A7W6WFV6</accession>
<evidence type="ECO:0000313" key="1">
    <source>
        <dbReference type="EMBL" id="MBB4276064.1"/>
    </source>
</evidence>
<sequence>MQIEKLFYRARVALWRAKAVLGRSGTAWPMTVEVSHHIDASEPDANGFCDYYYEYDVFEFTDGFVTFLARAYSDQPEKAAMMTRIEGQDHHHLLTKRDLRHPLFLKAAAYLRAAGKTDLDWLDTNSRAYVPLTKVETQS</sequence>
<dbReference type="RefSeq" id="WP_183926985.1">
    <property type="nucleotide sequence ID" value="NZ_JACIGM010000008.1"/>
</dbReference>
<reference evidence="1 2" key="1">
    <citation type="submission" date="2020-08" db="EMBL/GenBank/DDBJ databases">
        <title>Genomic Encyclopedia of Type Strains, Phase IV (KMG-V): Genome sequencing to study the core and pangenomes of soil and plant-associated prokaryotes.</title>
        <authorList>
            <person name="Whitman W."/>
        </authorList>
    </citation>
    <scope>NUCLEOTIDE SEQUENCE [LARGE SCALE GENOMIC DNA]</scope>
    <source>
        <strain evidence="1 2">SEMIA 402</strain>
    </source>
</reference>
<evidence type="ECO:0000313" key="2">
    <source>
        <dbReference type="Proteomes" id="UP000533641"/>
    </source>
</evidence>
<name>A0A7W6WFV6_9HYPH</name>
<dbReference type="Proteomes" id="UP000533641">
    <property type="component" value="Unassembled WGS sequence"/>
</dbReference>
<protein>
    <submittedName>
        <fullName evidence="1">Uncharacterized protein</fullName>
    </submittedName>
</protein>
<dbReference type="EMBL" id="JACIGM010000008">
    <property type="protein sequence ID" value="MBB4276064.1"/>
    <property type="molecule type" value="Genomic_DNA"/>
</dbReference>
<proteinExistence type="predicted"/>
<gene>
    <name evidence="1" type="ORF">GGE12_003861</name>
</gene>
<dbReference type="AlphaFoldDB" id="A0A7W6WFV6"/>